<dbReference type="AlphaFoldDB" id="A0A0A8XVB4"/>
<sequence length="28" mass="3151">MFYVIELSDDHGFKGVMASCGYLGTPRR</sequence>
<accession>A0A0A8XVB4</accession>
<name>A0A0A8XVB4_ARUDO</name>
<evidence type="ECO:0000313" key="1">
    <source>
        <dbReference type="EMBL" id="JAD15612.1"/>
    </source>
</evidence>
<proteinExistence type="predicted"/>
<reference evidence="1" key="2">
    <citation type="journal article" date="2015" name="Data Brief">
        <title>Shoot transcriptome of the giant reed, Arundo donax.</title>
        <authorList>
            <person name="Barrero R.A."/>
            <person name="Guerrero F.D."/>
            <person name="Moolhuijzen P."/>
            <person name="Goolsby J.A."/>
            <person name="Tidwell J."/>
            <person name="Bellgard S.E."/>
            <person name="Bellgard M.I."/>
        </authorList>
    </citation>
    <scope>NUCLEOTIDE SEQUENCE</scope>
    <source>
        <tissue evidence="1">Shoot tissue taken approximately 20 cm above the soil surface</tissue>
    </source>
</reference>
<protein>
    <submittedName>
        <fullName evidence="1">Uncharacterized protein</fullName>
    </submittedName>
</protein>
<reference evidence="1" key="1">
    <citation type="submission" date="2014-09" db="EMBL/GenBank/DDBJ databases">
        <authorList>
            <person name="Magalhaes I.L.F."/>
            <person name="Oliveira U."/>
            <person name="Santos F.R."/>
            <person name="Vidigal T.H.D.A."/>
            <person name="Brescovit A.D."/>
            <person name="Santos A.J."/>
        </authorList>
    </citation>
    <scope>NUCLEOTIDE SEQUENCE</scope>
    <source>
        <tissue evidence="1">Shoot tissue taken approximately 20 cm above the soil surface</tissue>
    </source>
</reference>
<dbReference type="EMBL" id="GBRH01282283">
    <property type="protein sequence ID" value="JAD15612.1"/>
    <property type="molecule type" value="Transcribed_RNA"/>
</dbReference>
<organism evidence="1">
    <name type="scientific">Arundo donax</name>
    <name type="common">Giant reed</name>
    <name type="synonym">Donax arundinaceus</name>
    <dbReference type="NCBI Taxonomy" id="35708"/>
    <lineage>
        <taxon>Eukaryota</taxon>
        <taxon>Viridiplantae</taxon>
        <taxon>Streptophyta</taxon>
        <taxon>Embryophyta</taxon>
        <taxon>Tracheophyta</taxon>
        <taxon>Spermatophyta</taxon>
        <taxon>Magnoliopsida</taxon>
        <taxon>Liliopsida</taxon>
        <taxon>Poales</taxon>
        <taxon>Poaceae</taxon>
        <taxon>PACMAD clade</taxon>
        <taxon>Arundinoideae</taxon>
        <taxon>Arundineae</taxon>
        <taxon>Arundo</taxon>
    </lineage>
</organism>